<feature type="domain" description="Fanconi anaemia group A protein arcN subdomain" evidence="4">
    <location>
        <begin position="636"/>
        <end position="868"/>
    </location>
</feature>
<dbReference type="OMA" id="AIPHCPA"/>
<evidence type="ECO:0000313" key="6">
    <source>
        <dbReference type="Proteomes" id="UP000264800"/>
    </source>
</evidence>
<dbReference type="Pfam" id="PF24781">
    <property type="entry name" value="FANCA_helical"/>
    <property type="match status" value="1"/>
</dbReference>
<keyword evidence="6" id="KW-1185">Reference proteome</keyword>
<dbReference type="PRINTS" id="PR00826">
    <property type="entry name" value="FANCONIAGENE"/>
</dbReference>
<name>A0A3Q3GFK9_KRYMA</name>
<evidence type="ECO:0000259" key="1">
    <source>
        <dbReference type="Pfam" id="PF03511"/>
    </source>
</evidence>
<dbReference type="Pfam" id="PF15865">
    <property type="entry name" value="Fanconi_A_N"/>
    <property type="match status" value="1"/>
</dbReference>
<evidence type="ECO:0000313" key="5">
    <source>
        <dbReference type="Ensembl" id="ENSKMAP00000022437.1"/>
    </source>
</evidence>
<sequence length="1475" mass="164811">MSVSASCESLAQKRSLSSLLAGREVKRPKQEDGQRLQEAAIQLLDQHQNICSLFQELGQNTDQCNTFCRQTGEQKRAASRDIPPVVAASLLGSELRRQAAQLGVPVTALSVKTILERLNEITDENQEEKDEGREMLTSSQRAQLCVLLESSRELLSQGVLCPKLLWQELRRDQKLPKLEVMHYLHFYNILSLKYVVEKDEGVRSWLVPRLKALCGWTPPPGQEETKQVQQKVLSAVIGVVVKTGFEQSRGPAAADRRISMLCCSVLNDMLVWLLDAADKCLTVQSCEGGAQLWIQTFDSSLYGVSVSPEALQRFFIHSLTQTLTYNPQLTVSDAITLQNEWTFAKASLLLTSLFRKLAVVFSVEQLLRHLQQVLETHEVNWKHVLCFVSTLLVYHPSAQSSLRELLSRLLSSAFEGYDLENLITAFLLARQGALEGPAIFPSYSDWFKMSFGGGSSQQANSKKSLVFLLKFLSDLVPFDPPQYLKVHILHPPYVPAKHRSLLMEYVSLAKTRLADLKESVEEMGLYEDVSGASVQPRCQAAQDVEKTVSLFESTGRISAAVMEASVFRRPYFLTRFLPALLKPRLLPVKPDARMGFIEALKKADKIPSAQFSSYVESCQKQRQQNESVERPDSSDDPLDVLKVQLQEFTQLLVAGGDGEISAHMSRISHTLSVVFPGCPDEPIGQTVVTLCTESPELPELHVKVVNMILQNFCQCQLNASRANPPNKQGFWASRFVRALLVNTQLLSGVLHRLWDLFHNQGPSLTAAHVLGLAVFVVHLHAALAHGTLVRLVPPVCPQPVPFADALSSALLCNTRTNMQFSVRLCVAAVCYGICKGDSVSEQQLQEFIPASLYKKLLYLIPRLLPEARRTCVGEQQEESSVDLWSSVTDGGNTWREAALHLWRHSAFLQLQRRSQYRLCFSEWLKNELGVQRSEDALSDAQRQEYQQWACLELYFTRPEEEGGCEGDVKKLCSHLLNAVMDQQLSDPSLEKTSFQEGGSGTGSCLPDILSRLQELVYEMEVTGLSGSCGHQSDLCDFLFEAVSQRCSPAVTSTSLSVSNELSFQRTLCTWNRVLLALPAVLFIKTKTEGGRTTLDCSKLIEHVNQHQRKVCFPAGVLPCRLTGHFLKGLLCASVRCRRPAEEVNKAWSQMGVRCPLLVVSAACWWQQLSSVLFSLWGRLRDGEPPSEQLQLLTDCRLWACSLQEGQEIQMPSAAALQLAASLHRAWQGCEGNNPSFAAALSSLRPERDAKHKQVLVFLLFLCMKDYLSALMYPQEKSLEKAGCFCMELLTMLVNSADWLLIFQSNEQSLYQSVSLVASEECARLMPWAFCSLLLQQRAELLQRAVCCPGFLHTAVTCYVSVLQLFLEGDAPPPTTERSEKQPEPSHILSHMKRLLLNLISKASPTALSSHQLRQVIVSYHVPSPCVHTSLTFIPPSSVCRSSWSLGAWTWTQSWLQLSPFTSTLTVSVLRWTFSD</sequence>
<dbReference type="PANTHER" id="PTHR12047:SF2">
    <property type="entry name" value="FANCONI ANEMIA GROUP A PROTEIN"/>
    <property type="match status" value="1"/>
</dbReference>
<dbReference type="InterPro" id="IPR055277">
    <property type="entry name" value="Fanconi_A_C"/>
</dbReference>
<feature type="domain" description="Fanconi anaemia group A protein helical" evidence="3">
    <location>
        <begin position="538"/>
        <end position="618"/>
    </location>
</feature>
<dbReference type="Pfam" id="PF03511">
    <property type="entry name" value="FANCA_CTD"/>
    <property type="match status" value="1"/>
</dbReference>
<dbReference type="Proteomes" id="UP000264800">
    <property type="component" value="Unplaced"/>
</dbReference>
<dbReference type="InterPro" id="IPR055386">
    <property type="entry name" value="FANCA_helical"/>
</dbReference>
<dbReference type="STRING" id="37003.ENSKMAP00000022437"/>
<feature type="domain" description="Fanconi anaemia group A protein C-terminal" evidence="1">
    <location>
        <begin position="1219"/>
        <end position="1408"/>
    </location>
</feature>
<dbReference type="InterPro" id="IPR031729">
    <property type="entry name" value="Fanconi_A_N"/>
</dbReference>
<reference evidence="5" key="2">
    <citation type="submission" date="2025-09" db="UniProtKB">
        <authorList>
            <consortium name="Ensembl"/>
        </authorList>
    </citation>
    <scope>IDENTIFICATION</scope>
</reference>
<reference evidence="5" key="1">
    <citation type="submission" date="2025-08" db="UniProtKB">
        <authorList>
            <consortium name="Ensembl"/>
        </authorList>
    </citation>
    <scope>IDENTIFICATION</scope>
</reference>
<dbReference type="PANTHER" id="PTHR12047">
    <property type="entry name" value="FANCONI ANEMIA GROUP A PROTEIN"/>
    <property type="match status" value="1"/>
</dbReference>
<organism evidence="5 6">
    <name type="scientific">Kryptolebias marmoratus</name>
    <name type="common">Mangrove killifish</name>
    <name type="synonym">Rivulus marmoratus</name>
    <dbReference type="NCBI Taxonomy" id="37003"/>
    <lineage>
        <taxon>Eukaryota</taxon>
        <taxon>Metazoa</taxon>
        <taxon>Chordata</taxon>
        <taxon>Craniata</taxon>
        <taxon>Vertebrata</taxon>
        <taxon>Euteleostomi</taxon>
        <taxon>Actinopterygii</taxon>
        <taxon>Neopterygii</taxon>
        <taxon>Teleostei</taxon>
        <taxon>Neoteleostei</taxon>
        <taxon>Acanthomorphata</taxon>
        <taxon>Ovalentaria</taxon>
        <taxon>Atherinomorphae</taxon>
        <taxon>Cyprinodontiformes</taxon>
        <taxon>Rivulidae</taxon>
        <taxon>Kryptolebias</taxon>
    </lineage>
</organism>
<evidence type="ECO:0000259" key="4">
    <source>
        <dbReference type="Pfam" id="PF24783"/>
    </source>
</evidence>
<accession>A0A3Q3GFK9</accession>
<dbReference type="InterPro" id="IPR003516">
    <property type="entry name" value="FANCA"/>
</dbReference>
<dbReference type="GO" id="GO:0043240">
    <property type="term" value="C:Fanconi anaemia nuclear complex"/>
    <property type="evidence" value="ECO:0007669"/>
    <property type="project" value="InterPro"/>
</dbReference>
<proteinExistence type="predicted"/>
<dbReference type="Ensembl" id="ENSKMAT00000022722.1">
    <property type="protein sequence ID" value="ENSKMAP00000022437.1"/>
    <property type="gene ID" value="ENSKMAG00000016646.1"/>
</dbReference>
<dbReference type="InterPro" id="IPR055387">
    <property type="entry name" value="FANCA_arcN"/>
</dbReference>
<dbReference type="Pfam" id="PF24783">
    <property type="entry name" value="FANCA_arcN"/>
    <property type="match status" value="1"/>
</dbReference>
<feature type="domain" description="Fanconi anaemia group A protein N-terminal" evidence="2">
    <location>
        <begin position="172"/>
        <end position="517"/>
    </location>
</feature>
<evidence type="ECO:0000259" key="3">
    <source>
        <dbReference type="Pfam" id="PF24781"/>
    </source>
</evidence>
<dbReference type="GeneTree" id="ENSGT00390000007852"/>
<dbReference type="GO" id="GO:0036297">
    <property type="term" value="P:interstrand cross-link repair"/>
    <property type="evidence" value="ECO:0007669"/>
    <property type="project" value="InterPro"/>
</dbReference>
<protein>
    <submittedName>
        <fullName evidence="5">FA complementation group A</fullName>
    </submittedName>
</protein>
<evidence type="ECO:0000259" key="2">
    <source>
        <dbReference type="Pfam" id="PF15865"/>
    </source>
</evidence>